<keyword evidence="14" id="KW-1185">Reference proteome</keyword>
<evidence type="ECO:0000259" key="12">
    <source>
        <dbReference type="PROSITE" id="PS50846"/>
    </source>
</evidence>
<dbReference type="InterPro" id="IPR036163">
    <property type="entry name" value="HMA_dom_sf"/>
</dbReference>
<dbReference type="GO" id="GO:0016887">
    <property type="term" value="F:ATP hydrolysis activity"/>
    <property type="evidence" value="ECO:0007669"/>
    <property type="project" value="InterPro"/>
</dbReference>
<dbReference type="PANTHER" id="PTHR43520">
    <property type="entry name" value="ATP7, ISOFORM B"/>
    <property type="match status" value="1"/>
</dbReference>
<dbReference type="Gene3D" id="3.40.1110.10">
    <property type="entry name" value="Calcium-transporting ATPase, cytoplasmic domain N"/>
    <property type="match status" value="1"/>
</dbReference>
<dbReference type="EMBL" id="CDHN01000003">
    <property type="protein sequence ID" value="CEJ91014.1"/>
    <property type="molecule type" value="Genomic_DNA"/>
</dbReference>
<dbReference type="SFLD" id="SFLDF00027">
    <property type="entry name" value="p-type_atpase"/>
    <property type="match status" value="1"/>
</dbReference>
<dbReference type="SFLD" id="SFLDG00002">
    <property type="entry name" value="C1.7:_P-type_atpase_like"/>
    <property type="match status" value="1"/>
</dbReference>
<dbReference type="PROSITE" id="PS00154">
    <property type="entry name" value="ATPASE_E1_E2"/>
    <property type="match status" value="1"/>
</dbReference>
<proteinExistence type="inferred from homology"/>
<dbReference type="PRINTS" id="PR00119">
    <property type="entry name" value="CATATPASE"/>
</dbReference>
<accession>A0A0A1T896</accession>
<dbReference type="OrthoDB" id="432719at2759"/>
<dbReference type="Proteomes" id="UP000039046">
    <property type="component" value="Unassembled WGS sequence"/>
</dbReference>
<feature type="transmembrane region" description="Helical" evidence="10">
    <location>
        <begin position="406"/>
        <end position="430"/>
    </location>
</feature>
<dbReference type="InterPro" id="IPR027256">
    <property type="entry name" value="P-typ_ATPase_IB"/>
</dbReference>
<keyword evidence="4 10" id="KW-0479">Metal-binding</keyword>
<evidence type="ECO:0000256" key="8">
    <source>
        <dbReference type="ARBA" id="ARBA00022989"/>
    </source>
</evidence>
<feature type="transmembrane region" description="Helical" evidence="10">
    <location>
        <begin position="1115"/>
        <end position="1136"/>
    </location>
</feature>
<evidence type="ECO:0000313" key="14">
    <source>
        <dbReference type="Proteomes" id="UP000039046"/>
    </source>
</evidence>
<dbReference type="GO" id="GO:0005524">
    <property type="term" value="F:ATP binding"/>
    <property type="evidence" value="ECO:0007669"/>
    <property type="project" value="UniProtKB-UniRule"/>
</dbReference>
<evidence type="ECO:0000256" key="5">
    <source>
        <dbReference type="ARBA" id="ARBA00022741"/>
    </source>
</evidence>
<dbReference type="InterPro" id="IPR008250">
    <property type="entry name" value="ATPase_P-typ_transduc_dom_A_sf"/>
</dbReference>
<feature type="transmembrane region" description="Helical" evidence="10">
    <location>
        <begin position="536"/>
        <end position="554"/>
    </location>
</feature>
<evidence type="ECO:0000256" key="1">
    <source>
        <dbReference type="ARBA" id="ARBA00004141"/>
    </source>
</evidence>
<organism evidence="13 14">
    <name type="scientific">[Torrubiella] hemipterigena</name>
    <dbReference type="NCBI Taxonomy" id="1531966"/>
    <lineage>
        <taxon>Eukaryota</taxon>
        <taxon>Fungi</taxon>
        <taxon>Dikarya</taxon>
        <taxon>Ascomycota</taxon>
        <taxon>Pezizomycotina</taxon>
        <taxon>Sordariomycetes</taxon>
        <taxon>Hypocreomycetidae</taxon>
        <taxon>Hypocreales</taxon>
        <taxon>Clavicipitaceae</taxon>
        <taxon>Clavicipitaceae incertae sedis</taxon>
        <taxon>'Torrubiella' clade</taxon>
    </lineage>
</organism>
<feature type="transmembrane region" description="Helical" evidence="10">
    <location>
        <begin position="450"/>
        <end position="474"/>
    </location>
</feature>
<dbReference type="GO" id="GO:0043682">
    <property type="term" value="F:P-type divalent copper transporter activity"/>
    <property type="evidence" value="ECO:0007669"/>
    <property type="project" value="TreeGrafter"/>
</dbReference>
<dbReference type="SUPFAM" id="SSF81665">
    <property type="entry name" value="Calcium ATPase, transmembrane domain M"/>
    <property type="match status" value="1"/>
</dbReference>
<dbReference type="SUPFAM" id="SSF81653">
    <property type="entry name" value="Calcium ATPase, transduction domain A"/>
    <property type="match status" value="1"/>
</dbReference>
<dbReference type="InterPro" id="IPR006121">
    <property type="entry name" value="HMA_dom"/>
</dbReference>
<dbReference type="Gene3D" id="3.40.50.1000">
    <property type="entry name" value="HAD superfamily/HAD-like"/>
    <property type="match status" value="1"/>
</dbReference>
<dbReference type="STRING" id="1531966.A0A0A1T896"/>
<dbReference type="AlphaFoldDB" id="A0A0A1T896"/>
<dbReference type="InterPro" id="IPR023214">
    <property type="entry name" value="HAD_sf"/>
</dbReference>
<dbReference type="InterPro" id="IPR023299">
    <property type="entry name" value="ATPase_P-typ_cyto_dom_N"/>
</dbReference>
<dbReference type="InterPro" id="IPR036412">
    <property type="entry name" value="HAD-like_sf"/>
</dbReference>
<dbReference type="GO" id="GO:0055070">
    <property type="term" value="P:copper ion homeostasis"/>
    <property type="evidence" value="ECO:0007669"/>
    <property type="project" value="TreeGrafter"/>
</dbReference>
<dbReference type="HOGENOM" id="CLU_001771_0_2_1"/>
<comment type="subcellular location">
    <subcellularLocation>
        <location evidence="1">Membrane</location>
        <topology evidence="1">Multi-pass membrane protein</topology>
    </subcellularLocation>
</comment>
<feature type="transmembrane region" description="Helical" evidence="10">
    <location>
        <begin position="736"/>
        <end position="763"/>
    </location>
</feature>
<dbReference type="SFLD" id="SFLDS00003">
    <property type="entry name" value="Haloacid_Dehalogenase"/>
    <property type="match status" value="1"/>
</dbReference>
<dbReference type="PANTHER" id="PTHR43520:SF32">
    <property type="entry name" value="COPPER RESISTANCE P-TYPE ATPASE (EUROFUNG)"/>
    <property type="match status" value="1"/>
</dbReference>
<dbReference type="InterPro" id="IPR001757">
    <property type="entry name" value="P_typ_ATPase"/>
</dbReference>
<dbReference type="Gene3D" id="2.70.150.10">
    <property type="entry name" value="Calcium-transporting ATPase, cytoplasmic transduction domain A"/>
    <property type="match status" value="1"/>
</dbReference>
<evidence type="ECO:0000256" key="6">
    <source>
        <dbReference type="ARBA" id="ARBA00022840"/>
    </source>
</evidence>
<dbReference type="Pfam" id="PF00403">
    <property type="entry name" value="HMA"/>
    <property type="match status" value="1"/>
</dbReference>
<dbReference type="NCBIfam" id="TIGR01494">
    <property type="entry name" value="ATPase_P-type"/>
    <property type="match status" value="1"/>
</dbReference>
<dbReference type="FunFam" id="3.30.70.100:FF:000043">
    <property type="entry name" value="Copper-transporting ATPase 2"/>
    <property type="match status" value="1"/>
</dbReference>
<keyword evidence="9 10" id="KW-0472">Membrane</keyword>
<keyword evidence="5 10" id="KW-0547">Nucleotide-binding</keyword>
<dbReference type="InterPro" id="IPR018303">
    <property type="entry name" value="ATPase_P-typ_P_site"/>
</dbReference>
<evidence type="ECO:0000256" key="9">
    <source>
        <dbReference type="ARBA" id="ARBA00023136"/>
    </source>
</evidence>
<dbReference type="InterPro" id="IPR059000">
    <property type="entry name" value="ATPase_P-type_domA"/>
</dbReference>
<keyword evidence="7" id="KW-1278">Translocase</keyword>
<evidence type="ECO:0000313" key="13">
    <source>
        <dbReference type="EMBL" id="CEJ91014.1"/>
    </source>
</evidence>
<keyword evidence="8 10" id="KW-1133">Transmembrane helix</keyword>
<keyword evidence="6 10" id="KW-0067">ATP-binding</keyword>
<evidence type="ECO:0000256" key="10">
    <source>
        <dbReference type="RuleBase" id="RU362081"/>
    </source>
</evidence>
<protein>
    <recommendedName>
        <fullName evidence="12">HMA domain-containing protein</fullName>
    </recommendedName>
</protein>
<dbReference type="InterPro" id="IPR023298">
    <property type="entry name" value="ATPase_P-typ_TM_dom_sf"/>
</dbReference>
<evidence type="ECO:0000256" key="4">
    <source>
        <dbReference type="ARBA" id="ARBA00022723"/>
    </source>
</evidence>
<keyword evidence="3 10" id="KW-0812">Transmembrane</keyword>
<dbReference type="CDD" id="cd00371">
    <property type="entry name" value="HMA"/>
    <property type="match status" value="2"/>
</dbReference>
<evidence type="ECO:0000256" key="7">
    <source>
        <dbReference type="ARBA" id="ARBA00022967"/>
    </source>
</evidence>
<feature type="region of interest" description="Disordered" evidence="11">
    <location>
        <begin position="182"/>
        <end position="213"/>
    </location>
</feature>
<dbReference type="CDD" id="cd02094">
    <property type="entry name" value="P-type_ATPase_Cu-like"/>
    <property type="match status" value="1"/>
</dbReference>
<dbReference type="SUPFAM" id="SSF56784">
    <property type="entry name" value="HAD-like"/>
    <property type="match status" value="1"/>
</dbReference>
<gene>
    <name evidence="13" type="ORF">VHEMI06758</name>
</gene>
<dbReference type="PRINTS" id="PR00120">
    <property type="entry name" value="HATPASE"/>
</dbReference>
<dbReference type="GO" id="GO:0005507">
    <property type="term" value="F:copper ion binding"/>
    <property type="evidence" value="ECO:0007669"/>
    <property type="project" value="TreeGrafter"/>
</dbReference>
<dbReference type="Pfam" id="PF00122">
    <property type="entry name" value="E1-E2_ATPase"/>
    <property type="match status" value="1"/>
</dbReference>
<reference evidence="13 14" key="1">
    <citation type="journal article" date="2015" name="Genome Announc.">
        <title>Draft Genome Sequence and Gene Annotation of the Entomopathogenic Fungus Verticillium hemipterigenum.</title>
        <authorList>
            <person name="Horn F."/>
            <person name="Habel A."/>
            <person name="Scharf D.H."/>
            <person name="Dworschak J."/>
            <person name="Brakhage A.A."/>
            <person name="Guthke R."/>
            <person name="Hertweck C."/>
            <person name="Linde J."/>
        </authorList>
    </citation>
    <scope>NUCLEOTIDE SEQUENCE [LARGE SCALE GENOMIC DNA]</scope>
</reference>
<evidence type="ECO:0000256" key="11">
    <source>
        <dbReference type="SAM" id="MobiDB-lite"/>
    </source>
</evidence>
<sequence length="1152" mass="123628">MALSEKHQSFFPSNFSTSSPLSISHIRRFRERRRAKHVLSYDMAPPSAAVTSFVVGNLHCPSCVATIRSLMSETYGEKVRWVSPNLVTSVVTIEHEDPTEHFVRDMARTLEDAGYEICGVDSTIGPIDGLAGIDLEESGWAAQPISSSFQTISRLWSGRRRSTTTEDIQAAHLDNCESCRLTSNAQQPGRSDDDVGRPSVESVATGAEVPLPSGLERVTVDNTEEPGPWRATVSVGGMTCAVCTNTITQEMKKFPWVSNVVVSLVGNSATVEFTEKSKASDIVQNIEDLGYDAVLDKVVDLSHENQERRGREVEVKIDGIFCGRCPDRVVLTVQSFGKEYVEVLEAPTVQKPIIKIRYLPAAPTFTIRHLLHAIEATDDNLKASIYHPPTLEERSRQIRAKHQRSLAIRATVALIVGIPTFVLGIVYMSLVPDSDPTKHYLMMPWTSGLSRLEIALFILATPVYFFGADIFHVRAIKELKSLWRKGSRMPLAQRFYKFGSMNLLMSLGTTIAYFSSIAQMIAAAVDGEADIPEDRFYFDSVVFLTLFLLAGRLIEAYSKSKTGSAVEALAKLRPSTALLIEQDKNRGDTKTTSVEIDQLEEGDLIRVPHGSSPATDGIIITGESTFDESSLTGESRPIKKGENEQVFAGTVNKGSAVIIRVTGTSGKSMLDQIVEVVREGQTKRAPVEQMADLLTSYFVPVVTLIAIITWITWTVLSLTDQVDNEGAANTGGKIAFAFQFAISVFVVACPCGLGLAAPTAIFVGGGIAAKHGILAKGGGEAFEKASKIDCVVFDKTGTLTEGGEPKITDSSILPAGDVQGVDRTTLLSGLKAVEENSSHPIAKAIVDFCGASTSSAEITAIDEIPGRGIKATYSTRPIDIAVGNEALMRDLGVTLTGETTNFLQQWKTEAKSVALIALKSHIKDTWSFAAALSISDPIREEAAPVIKALRARGTQVWMLSGDNVVTAQAVAAKVGIPPDNVLAEVLPSEKAAKISYLQASLHADSAVTTSAPSGARAMVAMVGDGINDSPALTTADVGIAIGSGSDVAISSADFVLATSRLAAVLTLLDLSRAVLRRIRANFLWAIVYNAVAVPVAAGCLYAIKTSDGRHVKLDPVWASLAMALSSISVVLSSLSLRSRVPGIGFRAKDIAV</sequence>
<dbReference type="InterPro" id="IPR044492">
    <property type="entry name" value="P_typ_ATPase_HD_dom"/>
</dbReference>
<name>A0A0A1T896_9HYPO</name>
<dbReference type="PROSITE" id="PS50846">
    <property type="entry name" value="HMA_2"/>
    <property type="match status" value="1"/>
</dbReference>
<feature type="transmembrane region" description="Helical" evidence="10">
    <location>
        <begin position="1082"/>
        <end position="1103"/>
    </location>
</feature>
<comment type="similarity">
    <text evidence="2 10">Belongs to the cation transport ATPase (P-type) (TC 3.A.3) family. Type IB subfamily.</text>
</comment>
<dbReference type="Gene3D" id="3.30.70.100">
    <property type="match status" value="2"/>
</dbReference>
<evidence type="ECO:0000256" key="2">
    <source>
        <dbReference type="ARBA" id="ARBA00006024"/>
    </source>
</evidence>
<feature type="transmembrane region" description="Helical" evidence="10">
    <location>
        <begin position="495"/>
        <end position="516"/>
    </location>
</feature>
<dbReference type="NCBIfam" id="TIGR01525">
    <property type="entry name" value="ATPase-IB_hvy"/>
    <property type="match status" value="1"/>
</dbReference>
<dbReference type="SUPFAM" id="SSF55008">
    <property type="entry name" value="HMA, heavy metal-associated domain"/>
    <property type="match status" value="2"/>
</dbReference>
<dbReference type="Pfam" id="PF00702">
    <property type="entry name" value="Hydrolase"/>
    <property type="match status" value="1"/>
</dbReference>
<feature type="domain" description="HMA" evidence="12">
    <location>
        <begin position="229"/>
        <end position="294"/>
    </location>
</feature>
<dbReference type="FunFam" id="2.70.150.10:FF:000068">
    <property type="entry name" value="Copper resistance-associated P-type ATPase"/>
    <property type="match status" value="1"/>
</dbReference>
<feature type="transmembrane region" description="Helical" evidence="10">
    <location>
        <begin position="693"/>
        <end position="716"/>
    </location>
</feature>
<dbReference type="GO" id="GO:0016020">
    <property type="term" value="C:membrane"/>
    <property type="evidence" value="ECO:0007669"/>
    <property type="project" value="UniProtKB-SubCell"/>
</dbReference>
<evidence type="ECO:0000256" key="3">
    <source>
        <dbReference type="ARBA" id="ARBA00022692"/>
    </source>
</evidence>